<dbReference type="EMBL" id="JBHRUG010000009">
    <property type="protein sequence ID" value="MFC3282695.1"/>
    <property type="molecule type" value="Genomic_DNA"/>
</dbReference>
<feature type="transmembrane region" description="Helical" evidence="1">
    <location>
        <begin position="119"/>
        <end position="146"/>
    </location>
</feature>
<comment type="caution">
    <text evidence="2">The sequence shown here is derived from an EMBL/GenBank/DDBJ whole genome shotgun (WGS) entry which is preliminary data.</text>
</comment>
<evidence type="ECO:0000313" key="3">
    <source>
        <dbReference type="Proteomes" id="UP001595579"/>
    </source>
</evidence>
<proteinExistence type="predicted"/>
<feature type="transmembrane region" description="Helical" evidence="1">
    <location>
        <begin position="152"/>
        <end position="175"/>
    </location>
</feature>
<evidence type="ECO:0000313" key="2">
    <source>
        <dbReference type="EMBL" id="MFC3282695.1"/>
    </source>
</evidence>
<dbReference type="Proteomes" id="UP001595579">
    <property type="component" value="Unassembled WGS sequence"/>
</dbReference>
<keyword evidence="1" id="KW-0812">Transmembrane</keyword>
<keyword evidence="1" id="KW-1133">Transmembrane helix</keyword>
<keyword evidence="3" id="KW-1185">Reference proteome</keyword>
<feature type="transmembrane region" description="Helical" evidence="1">
    <location>
        <begin position="20"/>
        <end position="37"/>
    </location>
</feature>
<accession>A0ABV7LKD2</accession>
<dbReference type="RefSeq" id="WP_386771701.1">
    <property type="nucleotide sequence ID" value="NZ_JBHRUG010000009.1"/>
</dbReference>
<protein>
    <submittedName>
        <fullName evidence="2">Uncharacterized protein</fullName>
    </submittedName>
</protein>
<sequence length="181" mass="18730">MRALRELLVAILRRADTRYAALLVALGYTGLYLWLSGDIAGGGGGGLHASFPAWNHALETRAAFQFEPVGLITLGAIVWTFSPINTLLAVVIGALAGLNVGAGWLVWRAPRACRSPVANTGLLAALPALLVGGACCAPLVLIWLGLPIAGAVVSITPVLVPASLLLLLVGLWALARSLENP</sequence>
<evidence type="ECO:0000256" key="1">
    <source>
        <dbReference type="SAM" id="Phobius"/>
    </source>
</evidence>
<keyword evidence="1" id="KW-0472">Membrane</keyword>
<feature type="transmembrane region" description="Helical" evidence="1">
    <location>
        <begin position="87"/>
        <end position="107"/>
    </location>
</feature>
<reference evidence="3" key="1">
    <citation type="journal article" date="2019" name="Int. J. Syst. Evol. Microbiol.">
        <title>The Global Catalogue of Microorganisms (GCM) 10K type strain sequencing project: providing services to taxonomists for standard genome sequencing and annotation.</title>
        <authorList>
            <consortium name="The Broad Institute Genomics Platform"/>
            <consortium name="The Broad Institute Genome Sequencing Center for Infectious Disease"/>
            <person name="Wu L."/>
            <person name="Ma J."/>
        </authorList>
    </citation>
    <scope>NUCLEOTIDE SEQUENCE [LARGE SCALE GENOMIC DNA]</scope>
    <source>
        <strain evidence="3">CECT 7698</strain>
    </source>
</reference>
<gene>
    <name evidence="2" type="ORF">ACFOEV_03635</name>
</gene>
<organism evidence="2 3">
    <name type="scientific">Litchfieldella rifensis</name>
    <dbReference type="NCBI Taxonomy" id="762643"/>
    <lineage>
        <taxon>Bacteria</taxon>
        <taxon>Pseudomonadati</taxon>
        <taxon>Pseudomonadota</taxon>
        <taxon>Gammaproteobacteria</taxon>
        <taxon>Oceanospirillales</taxon>
        <taxon>Halomonadaceae</taxon>
        <taxon>Litchfieldella</taxon>
    </lineage>
</organism>
<name>A0ABV7LKD2_9GAMM</name>